<proteinExistence type="predicted"/>
<dbReference type="AlphaFoldDB" id="A0AAV2M7F5"/>
<accession>A0AAV2M7F5</accession>
<protein>
    <submittedName>
        <fullName evidence="1">Uncharacterized protein</fullName>
    </submittedName>
</protein>
<dbReference type="EMBL" id="OZ035828">
    <property type="protein sequence ID" value="CAL1609283.1"/>
    <property type="molecule type" value="Genomic_DNA"/>
</dbReference>
<evidence type="ECO:0000313" key="2">
    <source>
        <dbReference type="Proteomes" id="UP001497482"/>
    </source>
</evidence>
<reference evidence="1 2" key="1">
    <citation type="submission" date="2024-04" db="EMBL/GenBank/DDBJ databases">
        <authorList>
            <person name="Waldvogel A.-M."/>
            <person name="Schoenle A."/>
        </authorList>
    </citation>
    <scope>NUCLEOTIDE SEQUENCE [LARGE SCALE GENOMIC DNA]</scope>
</reference>
<dbReference type="Proteomes" id="UP001497482">
    <property type="component" value="Chromosome 6"/>
</dbReference>
<keyword evidence="2" id="KW-1185">Reference proteome</keyword>
<evidence type="ECO:0000313" key="1">
    <source>
        <dbReference type="EMBL" id="CAL1609283.1"/>
    </source>
</evidence>
<sequence>MDENGVRGGEAGARSILHLHRGLQSLCVYVKPDRKKNAKTQPGPLLLSPQRCPHHVCGGALRFTHFVVSVD</sequence>
<gene>
    <name evidence="1" type="ORF">KC01_LOCUS36060</name>
</gene>
<name>A0AAV2M7F5_KNICA</name>
<organism evidence="1 2">
    <name type="scientific">Knipowitschia caucasica</name>
    <name type="common">Caucasian dwarf goby</name>
    <name type="synonym">Pomatoschistus caucasicus</name>
    <dbReference type="NCBI Taxonomy" id="637954"/>
    <lineage>
        <taxon>Eukaryota</taxon>
        <taxon>Metazoa</taxon>
        <taxon>Chordata</taxon>
        <taxon>Craniata</taxon>
        <taxon>Vertebrata</taxon>
        <taxon>Euteleostomi</taxon>
        <taxon>Actinopterygii</taxon>
        <taxon>Neopterygii</taxon>
        <taxon>Teleostei</taxon>
        <taxon>Neoteleostei</taxon>
        <taxon>Acanthomorphata</taxon>
        <taxon>Gobiaria</taxon>
        <taxon>Gobiiformes</taxon>
        <taxon>Gobioidei</taxon>
        <taxon>Gobiidae</taxon>
        <taxon>Gobiinae</taxon>
        <taxon>Knipowitschia</taxon>
    </lineage>
</organism>